<dbReference type="PANTHER" id="PTHR47098">
    <property type="entry name" value="PROTEIN MAK32"/>
    <property type="match status" value="1"/>
</dbReference>
<keyword evidence="2" id="KW-0418">Kinase</keyword>
<protein>
    <submittedName>
        <fullName evidence="2">PfkB family carbohydrate kinase</fullName>
    </submittedName>
</protein>
<name>A0A1C6IZ22_9FIRM</name>
<proteinExistence type="predicted"/>
<dbReference type="GO" id="GO:0016301">
    <property type="term" value="F:kinase activity"/>
    <property type="evidence" value="ECO:0007669"/>
    <property type="project" value="UniProtKB-KW"/>
</dbReference>
<dbReference type="Gene3D" id="3.40.1190.20">
    <property type="match status" value="1"/>
</dbReference>
<dbReference type="Pfam" id="PF00294">
    <property type="entry name" value="PfkB"/>
    <property type="match status" value="1"/>
</dbReference>
<gene>
    <name evidence="2" type="ORF">SAMEA3545359_01787</name>
</gene>
<evidence type="ECO:0000313" key="2">
    <source>
        <dbReference type="EMBL" id="SCJ75063.1"/>
    </source>
</evidence>
<sequence length="314" mass="35781">MSKKFMASGYVIIDDIEYADGKTIKNRLGGGAVFAMSGMKLWTDDVLSVNYVGEDFVDYFGGWFGKNNIPLEGNRVRAKYTIHYRLVYAENGTYVCVPTKENPEAYTEKLRALMDPDMELLQPYLADCAGLDVLFSADEHLFREMDLYRQRYGFKVMWEYSDFRAASYNKIETLFRCLRYVDMFSINGFESQELFGISDEMQLVSFFKKFPVPVFFRVGEKGSYYIQDGKALFFPIIRAEGKADPTGCGNTSTSAVLWAYASGHSMKDIGLIGTITATINAQHMGLIGDYTPQLRQQAHDMLDRYSASYEEVYI</sequence>
<dbReference type="EMBL" id="FMHG01000001">
    <property type="protein sequence ID" value="SCJ75063.1"/>
    <property type="molecule type" value="Genomic_DNA"/>
</dbReference>
<feature type="domain" description="Carbohydrate kinase PfkB" evidence="1">
    <location>
        <begin position="6"/>
        <end position="288"/>
    </location>
</feature>
<keyword evidence="2" id="KW-0808">Transferase</keyword>
<dbReference type="SUPFAM" id="SSF53613">
    <property type="entry name" value="Ribokinase-like"/>
    <property type="match status" value="1"/>
</dbReference>
<dbReference type="InterPro" id="IPR011611">
    <property type="entry name" value="PfkB_dom"/>
</dbReference>
<dbReference type="InterPro" id="IPR029056">
    <property type="entry name" value="Ribokinase-like"/>
</dbReference>
<accession>A0A1C6IZ22</accession>
<evidence type="ECO:0000259" key="1">
    <source>
        <dbReference type="Pfam" id="PF00294"/>
    </source>
</evidence>
<reference evidence="2" key="1">
    <citation type="submission" date="2015-09" db="EMBL/GenBank/DDBJ databases">
        <authorList>
            <consortium name="Pathogen Informatics"/>
        </authorList>
    </citation>
    <scope>NUCLEOTIDE SEQUENCE</scope>
    <source>
        <strain evidence="2">2789STDY5834896</strain>
    </source>
</reference>
<dbReference type="AlphaFoldDB" id="A0A1C6IZ22"/>
<organism evidence="2">
    <name type="scientific">uncultured Anaerotruncus sp</name>
    <dbReference type="NCBI Taxonomy" id="905011"/>
    <lineage>
        <taxon>Bacteria</taxon>
        <taxon>Bacillati</taxon>
        <taxon>Bacillota</taxon>
        <taxon>Clostridia</taxon>
        <taxon>Eubacteriales</taxon>
        <taxon>Oscillospiraceae</taxon>
        <taxon>Anaerotruncus</taxon>
        <taxon>environmental samples</taxon>
    </lineage>
</organism>
<dbReference type="PANTHER" id="PTHR47098:SF2">
    <property type="entry name" value="PROTEIN MAK32"/>
    <property type="match status" value="1"/>
</dbReference>